<dbReference type="EMBL" id="MGDZ01000025">
    <property type="protein sequence ID" value="OGL73648.1"/>
    <property type="molecule type" value="Genomic_DNA"/>
</dbReference>
<dbReference type="Proteomes" id="UP000176303">
    <property type="component" value="Unassembled WGS sequence"/>
</dbReference>
<evidence type="ECO:0000313" key="1">
    <source>
        <dbReference type="EMBL" id="OGL73648.1"/>
    </source>
</evidence>
<protein>
    <submittedName>
        <fullName evidence="1">Uncharacterized protein</fullName>
    </submittedName>
</protein>
<dbReference type="AlphaFoldDB" id="A0A1F7U736"/>
<gene>
    <name evidence="1" type="ORF">A3D72_03745</name>
</gene>
<reference evidence="1 2" key="1">
    <citation type="journal article" date="2016" name="Nat. Commun.">
        <title>Thousands of microbial genomes shed light on interconnected biogeochemical processes in an aquifer system.</title>
        <authorList>
            <person name="Anantharaman K."/>
            <person name="Brown C.T."/>
            <person name="Hug L.A."/>
            <person name="Sharon I."/>
            <person name="Castelle C.J."/>
            <person name="Probst A.J."/>
            <person name="Thomas B.C."/>
            <person name="Singh A."/>
            <person name="Wilkins M.J."/>
            <person name="Karaoz U."/>
            <person name="Brodie E.L."/>
            <person name="Williams K.H."/>
            <person name="Hubbard S.S."/>
            <person name="Banfield J.F."/>
        </authorList>
    </citation>
    <scope>NUCLEOTIDE SEQUENCE [LARGE SCALE GENOMIC DNA]</scope>
</reference>
<dbReference type="STRING" id="1802391.A3D72_03745"/>
<evidence type="ECO:0000313" key="2">
    <source>
        <dbReference type="Proteomes" id="UP000176303"/>
    </source>
</evidence>
<proteinExistence type="predicted"/>
<organism evidence="1 2">
    <name type="scientific">Candidatus Uhrbacteria bacterium RIFCSPHIGHO2_02_FULL_57_19</name>
    <dbReference type="NCBI Taxonomy" id="1802391"/>
    <lineage>
        <taxon>Bacteria</taxon>
        <taxon>Candidatus Uhriibacteriota</taxon>
    </lineage>
</organism>
<comment type="caution">
    <text evidence="1">The sequence shown here is derived from an EMBL/GenBank/DDBJ whole genome shotgun (WGS) entry which is preliminary data.</text>
</comment>
<sequence>MEEQKRRKTEFVVDTLEVVQSPSLSVYRVTIDDGSDPWEKSWETPGRLAEFIRGYEAAFAAAAIILREGEVPPIRVSSRKTDIDHEVTVYFVVMGNRGPGVEAAFVARELCEAYLKGVEIGLRFAGCGDVPLPEIAPPKD</sequence>
<accession>A0A1F7U736</accession>
<name>A0A1F7U736_9BACT</name>